<evidence type="ECO:0000313" key="2">
    <source>
        <dbReference type="Proteomes" id="UP001139290"/>
    </source>
</evidence>
<accession>A0ABT1B9Y2</accession>
<evidence type="ECO:0008006" key="3">
    <source>
        <dbReference type="Google" id="ProtNLM"/>
    </source>
</evidence>
<sequence length="318" mass="36605">MKEKLFFNTSRKAANRLTEIFDFAWPTTIALWNLRWQVEGYVKVKPDVNQSELTSRFISGSSITGSTVRADLKKACIETSWEKQQNEFSKILLIEFCSLYEIWCEGIITELKASIDSKSLQFPTLQISTKGIMSVLSSMTQHHSIMMEKAFYSFYLTNKKNSKNHINNLMKCYRYFKELRNSLVHSGNISKKSFKDAEANYSSLTATSLGVQELPEYKQNSDEDRINLSLRGVIGFGEIVLRMISTIDAELVKTTMAEKYLAEEWKKFYGDKPLTLSITEKKRNQQLVKSLKKLGLSTVPSSSYNDIELFMRSEKLIF</sequence>
<dbReference type="RefSeq" id="WP_252838458.1">
    <property type="nucleotide sequence ID" value="NZ_JAJJVQ010000004.1"/>
</dbReference>
<proteinExistence type="predicted"/>
<dbReference type="Proteomes" id="UP001139290">
    <property type="component" value="Unassembled WGS sequence"/>
</dbReference>
<dbReference type="EMBL" id="JAJJVQ010000004">
    <property type="protein sequence ID" value="MCO5782336.1"/>
    <property type="molecule type" value="Genomic_DNA"/>
</dbReference>
<comment type="caution">
    <text evidence="1">The sequence shown here is derived from an EMBL/GenBank/DDBJ whole genome shotgun (WGS) entry which is preliminary data.</text>
</comment>
<evidence type="ECO:0000313" key="1">
    <source>
        <dbReference type="EMBL" id="MCO5782336.1"/>
    </source>
</evidence>
<keyword evidence="2" id="KW-1185">Reference proteome</keyword>
<reference evidence="1" key="1">
    <citation type="submission" date="2021-11" db="EMBL/GenBank/DDBJ databases">
        <title>Citrobacter meridianamericanus sp. nov. isolated from soil.</title>
        <authorList>
            <person name="Furlan J.P.R."/>
            <person name="Stehling E.G."/>
        </authorList>
    </citation>
    <scope>NUCLEOTIDE SEQUENCE</scope>
    <source>
        <strain evidence="1">BR102</strain>
    </source>
</reference>
<name>A0ABT1B9Y2_9ENTR</name>
<organism evidence="1 2">
    <name type="scientific">Citrobacter meridianamericanus</name>
    <dbReference type="NCBI Taxonomy" id="2894201"/>
    <lineage>
        <taxon>Bacteria</taxon>
        <taxon>Pseudomonadati</taxon>
        <taxon>Pseudomonadota</taxon>
        <taxon>Gammaproteobacteria</taxon>
        <taxon>Enterobacterales</taxon>
        <taxon>Enterobacteriaceae</taxon>
        <taxon>Citrobacter</taxon>
    </lineage>
</organism>
<gene>
    <name evidence="1" type="ORF">LOD26_13515</name>
</gene>
<protein>
    <recommendedName>
        <fullName evidence="3">Apea-like HEPN domain-containing protein</fullName>
    </recommendedName>
</protein>